<dbReference type="Gene3D" id="1.20.1250.20">
    <property type="entry name" value="MFS general substrate transporter like domains"/>
    <property type="match status" value="1"/>
</dbReference>
<evidence type="ECO:0008006" key="9">
    <source>
        <dbReference type="Google" id="ProtNLM"/>
    </source>
</evidence>
<feature type="transmembrane region" description="Helical" evidence="6">
    <location>
        <begin position="152"/>
        <end position="174"/>
    </location>
</feature>
<dbReference type="InterPro" id="IPR011701">
    <property type="entry name" value="MFS"/>
</dbReference>
<accession>A0A127VEQ4</accession>
<dbReference type="OrthoDB" id="9775268at2"/>
<evidence type="ECO:0000256" key="4">
    <source>
        <dbReference type="ARBA" id="ARBA00022989"/>
    </source>
</evidence>
<gene>
    <name evidence="7" type="ORF">AY601_2820</name>
</gene>
<dbReference type="GO" id="GO:0022857">
    <property type="term" value="F:transmembrane transporter activity"/>
    <property type="evidence" value="ECO:0007669"/>
    <property type="project" value="InterPro"/>
</dbReference>
<dbReference type="GO" id="GO:0005886">
    <property type="term" value="C:plasma membrane"/>
    <property type="evidence" value="ECO:0007669"/>
    <property type="project" value="UniProtKB-SubCell"/>
</dbReference>
<dbReference type="RefSeq" id="WP_068402096.1">
    <property type="nucleotide sequence ID" value="NZ_CP014504.1"/>
</dbReference>
<feature type="transmembrane region" description="Helical" evidence="6">
    <location>
        <begin position="180"/>
        <end position="204"/>
    </location>
</feature>
<name>A0A127VEQ4_9SPHI</name>
<feature type="transmembrane region" description="Helical" evidence="6">
    <location>
        <begin position="356"/>
        <end position="378"/>
    </location>
</feature>
<reference evidence="7 8" key="1">
    <citation type="submission" date="2016-03" db="EMBL/GenBank/DDBJ databases">
        <title>Complete genome sequence of Pedobacter cryoconitis PAMC 27485.</title>
        <authorList>
            <person name="Lee J."/>
            <person name="Kim O.-S."/>
        </authorList>
    </citation>
    <scope>NUCLEOTIDE SEQUENCE [LARGE SCALE GENOMIC DNA]</scope>
    <source>
        <strain evidence="7 8">PAMC 27485</strain>
    </source>
</reference>
<organism evidence="7 8">
    <name type="scientific">Pedobacter cryoconitis</name>
    <dbReference type="NCBI Taxonomy" id="188932"/>
    <lineage>
        <taxon>Bacteria</taxon>
        <taxon>Pseudomonadati</taxon>
        <taxon>Bacteroidota</taxon>
        <taxon>Sphingobacteriia</taxon>
        <taxon>Sphingobacteriales</taxon>
        <taxon>Sphingobacteriaceae</taxon>
        <taxon>Pedobacter</taxon>
    </lineage>
</organism>
<feature type="transmembrane region" description="Helical" evidence="6">
    <location>
        <begin position="26"/>
        <end position="48"/>
    </location>
</feature>
<evidence type="ECO:0000256" key="1">
    <source>
        <dbReference type="ARBA" id="ARBA00004651"/>
    </source>
</evidence>
<keyword evidence="5 6" id="KW-0472">Membrane</keyword>
<proteinExistence type="predicted"/>
<feature type="transmembrane region" description="Helical" evidence="6">
    <location>
        <begin position="269"/>
        <end position="287"/>
    </location>
</feature>
<dbReference type="SUPFAM" id="SSF103473">
    <property type="entry name" value="MFS general substrate transporter"/>
    <property type="match status" value="1"/>
</dbReference>
<dbReference type="KEGG" id="pcm:AY601_2820"/>
<keyword evidence="8" id="KW-1185">Reference proteome</keyword>
<evidence type="ECO:0000256" key="2">
    <source>
        <dbReference type="ARBA" id="ARBA00022475"/>
    </source>
</evidence>
<dbReference type="Pfam" id="PF07690">
    <property type="entry name" value="MFS_1"/>
    <property type="match status" value="1"/>
</dbReference>
<evidence type="ECO:0000256" key="3">
    <source>
        <dbReference type="ARBA" id="ARBA00022692"/>
    </source>
</evidence>
<dbReference type="PANTHER" id="PTHR23513:SF11">
    <property type="entry name" value="STAPHYLOFERRIN A TRANSPORTER"/>
    <property type="match status" value="1"/>
</dbReference>
<keyword evidence="4 6" id="KW-1133">Transmembrane helix</keyword>
<dbReference type="InterPro" id="IPR036259">
    <property type="entry name" value="MFS_trans_sf"/>
</dbReference>
<evidence type="ECO:0000313" key="8">
    <source>
        <dbReference type="Proteomes" id="UP000071561"/>
    </source>
</evidence>
<dbReference type="PANTHER" id="PTHR23513">
    <property type="entry name" value="INTEGRAL MEMBRANE EFFLUX PROTEIN-RELATED"/>
    <property type="match status" value="1"/>
</dbReference>
<dbReference type="EMBL" id="CP014504">
    <property type="protein sequence ID" value="AMP99701.1"/>
    <property type="molecule type" value="Genomic_DNA"/>
</dbReference>
<comment type="subcellular location">
    <subcellularLocation>
        <location evidence="1">Cell membrane</location>
        <topology evidence="1">Multi-pass membrane protein</topology>
    </subcellularLocation>
</comment>
<keyword evidence="3 6" id="KW-0812">Transmembrane</keyword>
<dbReference type="Proteomes" id="UP000071561">
    <property type="component" value="Chromosome"/>
</dbReference>
<evidence type="ECO:0000256" key="5">
    <source>
        <dbReference type="ARBA" id="ARBA00023136"/>
    </source>
</evidence>
<feature type="transmembrane region" description="Helical" evidence="6">
    <location>
        <begin position="60"/>
        <end position="81"/>
    </location>
</feature>
<dbReference type="AlphaFoldDB" id="A0A127VEQ4"/>
<evidence type="ECO:0000256" key="6">
    <source>
        <dbReference type="SAM" id="Phobius"/>
    </source>
</evidence>
<keyword evidence="2" id="KW-1003">Cell membrane</keyword>
<dbReference type="CDD" id="cd06173">
    <property type="entry name" value="MFS_MefA_like"/>
    <property type="match status" value="1"/>
</dbReference>
<sequence length="415" mass="45995">MALFLNKKAENNLADQDLSGTFYPKFLICSFIGALGDYMTLSALGWYIVDSVGSAEVLGWVFFARTVPRFFMSFVGGYFADRMDRKKLIIGVYSGLMVTTGLQIFVIWNLSGLHWIYIVAVVFLRNVFDSAEPSIRNALLPDIVKKENIAKAVGFYASSLNLAAIFAPVLAGYLLSVMTITPLLIADFCLQIPSFLILFLLPVIPIHKDDIGKGLAKKGYVFAISYIRQSPVLRNSLILSVTLMFFLFPFGAMLPLLVKNTLHLDAKSFGLISATEAFGAVLGGLLLKYITQDNLLRLWPWMGMLSCFFLFLLGFAGTSLFLFLIIFALGLMSQLFRSTGRSIFQLNTPTEIRGKVMSVLISDSGIVSLGILFFTLITSRLSVGFVYSLMGFLGIITSFGCYMFLLKSKNKNQSK</sequence>
<dbReference type="PATRIC" id="fig|188932.3.peg.2939"/>
<protein>
    <recommendedName>
        <fullName evidence="9">MFS transporter</fullName>
    </recommendedName>
</protein>
<evidence type="ECO:0000313" key="7">
    <source>
        <dbReference type="EMBL" id="AMP99701.1"/>
    </source>
</evidence>
<feature type="transmembrane region" description="Helical" evidence="6">
    <location>
        <begin position="237"/>
        <end position="257"/>
    </location>
</feature>
<feature type="transmembrane region" description="Helical" evidence="6">
    <location>
        <begin position="384"/>
        <end position="405"/>
    </location>
</feature>